<evidence type="ECO:0000256" key="1">
    <source>
        <dbReference type="SAM" id="SignalP"/>
    </source>
</evidence>
<dbReference type="Pfam" id="PF05699">
    <property type="entry name" value="Dimer_Tnp_hAT"/>
    <property type="match status" value="1"/>
</dbReference>
<reference evidence="3 4" key="1">
    <citation type="submission" date="2016-04" db="EMBL/GenBank/DDBJ databases">
        <title>A degradative enzymes factory behind the ericoid mycorrhizal symbiosis.</title>
        <authorList>
            <consortium name="DOE Joint Genome Institute"/>
            <person name="Martino E."/>
            <person name="Morin E."/>
            <person name="Grelet G."/>
            <person name="Kuo A."/>
            <person name="Kohler A."/>
            <person name="Daghino S."/>
            <person name="Barry K."/>
            <person name="Choi C."/>
            <person name="Cichocki N."/>
            <person name="Clum A."/>
            <person name="Copeland A."/>
            <person name="Hainaut M."/>
            <person name="Haridas S."/>
            <person name="Labutti K."/>
            <person name="Lindquist E."/>
            <person name="Lipzen A."/>
            <person name="Khouja H.-R."/>
            <person name="Murat C."/>
            <person name="Ohm R."/>
            <person name="Olson A."/>
            <person name="Spatafora J."/>
            <person name="Veneault-Fourrey C."/>
            <person name="Henrissat B."/>
            <person name="Grigoriev I."/>
            <person name="Martin F."/>
            <person name="Perotto S."/>
        </authorList>
    </citation>
    <scope>NUCLEOTIDE SEQUENCE [LARGE SCALE GENOMIC DNA]</scope>
    <source>
        <strain evidence="3 4">E</strain>
    </source>
</reference>
<organism evidence="3 4">
    <name type="scientific">Hyaloscypha bicolor E</name>
    <dbReference type="NCBI Taxonomy" id="1095630"/>
    <lineage>
        <taxon>Eukaryota</taxon>
        <taxon>Fungi</taxon>
        <taxon>Dikarya</taxon>
        <taxon>Ascomycota</taxon>
        <taxon>Pezizomycotina</taxon>
        <taxon>Leotiomycetes</taxon>
        <taxon>Helotiales</taxon>
        <taxon>Hyaloscyphaceae</taxon>
        <taxon>Hyaloscypha</taxon>
        <taxon>Hyaloscypha bicolor</taxon>
    </lineage>
</organism>
<evidence type="ECO:0000259" key="2">
    <source>
        <dbReference type="Pfam" id="PF05699"/>
    </source>
</evidence>
<dbReference type="GO" id="GO:0046983">
    <property type="term" value="F:protein dimerization activity"/>
    <property type="evidence" value="ECO:0007669"/>
    <property type="project" value="InterPro"/>
</dbReference>
<evidence type="ECO:0000313" key="3">
    <source>
        <dbReference type="EMBL" id="PMD57815.1"/>
    </source>
</evidence>
<feature type="signal peptide" evidence="1">
    <location>
        <begin position="1"/>
        <end position="19"/>
    </location>
</feature>
<dbReference type="AlphaFoldDB" id="A0A2J6T467"/>
<dbReference type="EMBL" id="KZ613843">
    <property type="protein sequence ID" value="PMD57815.1"/>
    <property type="molecule type" value="Genomic_DNA"/>
</dbReference>
<protein>
    <recommendedName>
        <fullName evidence="2">HAT C-terminal dimerisation domain-containing protein</fullName>
    </recommendedName>
</protein>
<dbReference type="InterPro" id="IPR012337">
    <property type="entry name" value="RNaseH-like_sf"/>
</dbReference>
<feature type="domain" description="HAT C-terminal dimerisation" evidence="2">
    <location>
        <begin position="2"/>
        <end position="53"/>
    </location>
</feature>
<dbReference type="SUPFAM" id="SSF53098">
    <property type="entry name" value="Ribonuclease H-like"/>
    <property type="match status" value="1"/>
</dbReference>
<feature type="chain" id="PRO_5014397783" description="HAT C-terminal dimerisation domain-containing protein" evidence="1">
    <location>
        <begin position="20"/>
        <end position="64"/>
    </location>
</feature>
<dbReference type="RefSeq" id="XP_024734719.1">
    <property type="nucleotide sequence ID" value="XM_024875134.1"/>
</dbReference>
<feature type="non-terminal residue" evidence="3">
    <location>
        <position position="1"/>
    </location>
</feature>
<evidence type="ECO:0000313" key="4">
    <source>
        <dbReference type="Proteomes" id="UP000235371"/>
    </source>
</evidence>
<proteinExistence type="predicted"/>
<dbReference type="GeneID" id="36583214"/>
<keyword evidence="4" id="KW-1185">Reference proteome</keyword>
<keyword evidence="1" id="KW-0732">Signal</keyword>
<dbReference type="STRING" id="1095630.A0A2J6T467"/>
<gene>
    <name evidence="3" type="ORF">K444DRAFT_533258</name>
</gene>
<dbReference type="InParanoid" id="A0A2J6T467"/>
<sequence>WPKLSRMAINILLIVLISNKPERVFSGARHIVSWDRGQLEAEIIKIRECLKHWKRTRILNTFFK</sequence>
<dbReference type="InterPro" id="IPR008906">
    <property type="entry name" value="HATC_C_dom"/>
</dbReference>
<dbReference type="Proteomes" id="UP000235371">
    <property type="component" value="Unassembled WGS sequence"/>
</dbReference>
<dbReference type="OrthoDB" id="1715602at2759"/>
<accession>A0A2J6T467</accession>
<name>A0A2J6T467_9HELO</name>